<dbReference type="EMBL" id="UYYF01005062">
    <property type="protein sequence ID" value="VDN08027.1"/>
    <property type="molecule type" value="Genomic_DNA"/>
</dbReference>
<keyword evidence="2" id="KW-1185">Reference proteome</keyword>
<reference evidence="3" key="1">
    <citation type="submission" date="2017-02" db="UniProtKB">
        <authorList>
            <consortium name="WormBaseParasite"/>
        </authorList>
    </citation>
    <scope>IDENTIFICATION</scope>
</reference>
<name>A0A0N5DAZ0_THECL</name>
<sequence length="72" mass="8590">MLDNSPERNPLRRSRTVMAEKFSSEYSQIQHHPRYQHRHMSTANEHCRDVRNSDKPFNLVPGKKQLRVMTTI</sequence>
<gene>
    <name evidence="1" type="ORF">TCLT_LOCUS10341</name>
</gene>
<accession>A0A0N5DAZ0</accession>
<organism evidence="3">
    <name type="scientific">Thelazia callipaeda</name>
    <name type="common">Oriental eyeworm</name>
    <name type="synonym">Parasitic nematode</name>
    <dbReference type="NCBI Taxonomy" id="103827"/>
    <lineage>
        <taxon>Eukaryota</taxon>
        <taxon>Metazoa</taxon>
        <taxon>Ecdysozoa</taxon>
        <taxon>Nematoda</taxon>
        <taxon>Chromadorea</taxon>
        <taxon>Rhabditida</taxon>
        <taxon>Spirurina</taxon>
        <taxon>Spiruromorpha</taxon>
        <taxon>Thelazioidea</taxon>
        <taxon>Thelaziidae</taxon>
        <taxon>Thelazia</taxon>
    </lineage>
</organism>
<reference evidence="1 2" key="2">
    <citation type="submission" date="2018-11" db="EMBL/GenBank/DDBJ databases">
        <authorList>
            <consortium name="Pathogen Informatics"/>
        </authorList>
    </citation>
    <scope>NUCLEOTIDE SEQUENCE [LARGE SCALE GENOMIC DNA]</scope>
</reference>
<evidence type="ECO:0000313" key="2">
    <source>
        <dbReference type="Proteomes" id="UP000276776"/>
    </source>
</evidence>
<dbReference type="AlphaFoldDB" id="A0A0N5DAZ0"/>
<dbReference type="WBParaSite" id="TCLT_0001035201-mRNA-1">
    <property type="protein sequence ID" value="TCLT_0001035201-mRNA-1"/>
    <property type="gene ID" value="TCLT_0001035201"/>
</dbReference>
<protein>
    <submittedName>
        <fullName evidence="1 3">Uncharacterized protein</fullName>
    </submittedName>
</protein>
<dbReference type="Proteomes" id="UP000276776">
    <property type="component" value="Unassembled WGS sequence"/>
</dbReference>
<evidence type="ECO:0000313" key="1">
    <source>
        <dbReference type="EMBL" id="VDN08027.1"/>
    </source>
</evidence>
<proteinExistence type="predicted"/>
<evidence type="ECO:0000313" key="3">
    <source>
        <dbReference type="WBParaSite" id="TCLT_0001035201-mRNA-1"/>
    </source>
</evidence>